<dbReference type="Proteomes" id="UP001201163">
    <property type="component" value="Unassembled WGS sequence"/>
</dbReference>
<sequence length="103" mass="11720">MYNVALDGGSGENAGMVRTNHPIPPACGIYYYEIEILRRKKRVLSYFFIFLTSTLLQSHKHCVSSSAGSAMLRIISPYQVYRWRHASQQASEVGEKLLGLPWR</sequence>
<organism evidence="1 2">
    <name type="scientific">Lactarius akahatsu</name>
    <dbReference type="NCBI Taxonomy" id="416441"/>
    <lineage>
        <taxon>Eukaryota</taxon>
        <taxon>Fungi</taxon>
        <taxon>Dikarya</taxon>
        <taxon>Basidiomycota</taxon>
        <taxon>Agaricomycotina</taxon>
        <taxon>Agaricomycetes</taxon>
        <taxon>Russulales</taxon>
        <taxon>Russulaceae</taxon>
        <taxon>Lactarius</taxon>
    </lineage>
</organism>
<accession>A0AAD4Q4S1</accession>
<proteinExistence type="predicted"/>
<keyword evidence="2" id="KW-1185">Reference proteome</keyword>
<dbReference type="AlphaFoldDB" id="A0AAD4Q4S1"/>
<dbReference type="Gene3D" id="2.60.120.920">
    <property type="match status" value="1"/>
</dbReference>
<name>A0AAD4Q4S1_9AGAM</name>
<evidence type="ECO:0000313" key="1">
    <source>
        <dbReference type="EMBL" id="KAH8984233.1"/>
    </source>
</evidence>
<comment type="caution">
    <text evidence="1">The sequence shown here is derived from an EMBL/GenBank/DDBJ whole genome shotgun (WGS) entry which is preliminary data.</text>
</comment>
<dbReference type="InterPro" id="IPR043136">
    <property type="entry name" value="B30.2/SPRY_sf"/>
</dbReference>
<reference evidence="1" key="1">
    <citation type="submission" date="2022-01" db="EMBL/GenBank/DDBJ databases">
        <title>Comparative genomics reveals a dynamic genome evolution in the ectomycorrhizal milk-cap (Lactarius) mushrooms.</title>
        <authorList>
            <consortium name="DOE Joint Genome Institute"/>
            <person name="Lebreton A."/>
            <person name="Tang N."/>
            <person name="Kuo A."/>
            <person name="LaButti K."/>
            <person name="Drula E."/>
            <person name="Barry K."/>
            <person name="Clum A."/>
            <person name="Lipzen A."/>
            <person name="Mousain D."/>
            <person name="Ng V."/>
            <person name="Wang R."/>
            <person name="Wang X."/>
            <person name="Dai Y."/>
            <person name="Henrissat B."/>
            <person name="Grigoriev I.V."/>
            <person name="Guerin-Laguette A."/>
            <person name="Yu F."/>
            <person name="Martin F.M."/>
        </authorList>
    </citation>
    <scope>NUCLEOTIDE SEQUENCE</scope>
    <source>
        <strain evidence="1">QP</strain>
    </source>
</reference>
<gene>
    <name evidence="1" type="ORF">EDB92DRAFT_1496639</name>
</gene>
<protein>
    <submittedName>
        <fullName evidence="1">Uncharacterized protein</fullName>
    </submittedName>
</protein>
<evidence type="ECO:0000313" key="2">
    <source>
        <dbReference type="Proteomes" id="UP001201163"/>
    </source>
</evidence>
<dbReference type="EMBL" id="JAKELL010000078">
    <property type="protein sequence ID" value="KAH8984233.1"/>
    <property type="molecule type" value="Genomic_DNA"/>
</dbReference>